<evidence type="ECO:0000313" key="2">
    <source>
        <dbReference type="EMBL" id="KTT98262.1"/>
    </source>
</evidence>
<feature type="transmembrane region" description="Helical" evidence="1">
    <location>
        <begin position="212"/>
        <end position="238"/>
    </location>
</feature>
<name>A0A147IS15_9SPHN</name>
<feature type="transmembrane region" description="Helical" evidence="1">
    <location>
        <begin position="328"/>
        <end position="349"/>
    </location>
</feature>
<keyword evidence="1" id="KW-0812">Transmembrane</keyword>
<feature type="transmembrane region" description="Helical" evidence="1">
    <location>
        <begin position="356"/>
        <end position="372"/>
    </location>
</feature>
<sequence length="404" mass="45555">MLFLAPIQSILLLPVQGTTPAFMLVLAAPLLLLGNDRRYFKLLGFLFLFISLYVVYMAVSLSGYLIDTPDLSNLTVIREIYVYGLLRQSHVTQGIYLMAALMFFFIMTQYYQESFIKWAFFGIFFLVAYGFYEFIFYAIFHENVDFLSNRNFGDLNSVAEGRGQGDYATGSAIQPSNLFGAGFMRLKSLVGEPSMYALTVTPFAVYAYGRKWWLIFFILFLSLFLSTSTTAVIGLLFGIAFIEISQRKEFVLYIGAFIFVSSLLYATFDPIQNALNTLLFEKMETVSGNERLTSFVDHSSVIIGSNIVRFAFGLGFGTVRSLDMMSNLLANIGVVGFLGFSAIVLYPSFRLKHQGDTVAIIAAVISIYLMQITTVPEYAYLPPWFIVALSYVRLRQQRLGQVAY</sequence>
<keyword evidence="1" id="KW-1133">Transmembrane helix</keyword>
<accession>A0A147IS15</accession>
<dbReference type="Proteomes" id="UP000073923">
    <property type="component" value="Unassembled WGS sequence"/>
</dbReference>
<organism evidence="2 3">
    <name type="scientific">Sphingomonas yabuuchiae</name>
    <dbReference type="NCBI Taxonomy" id="172044"/>
    <lineage>
        <taxon>Bacteria</taxon>
        <taxon>Pseudomonadati</taxon>
        <taxon>Pseudomonadota</taxon>
        <taxon>Alphaproteobacteria</taxon>
        <taxon>Sphingomonadales</taxon>
        <taxon>Sphingomonadaceae</taxon>
        <taxon>Sphingomonas</taxon>
    </lineage>
</organism>
<comment type="caution">
    <text evidence="2">The sequence shown here is derived from an EMBL/GenBank/DDBJ whole genome shotgun (WGS) entry which is preliminary data.</text>
</comment>
<dbReference type="EMBL" id="LDTF01000047">
    <property type="protein sequence ID" value="KTT98262.1"/>
    <property type="molecule type" value="Genomic_DNA"/>
</dbReference>
<evidence type="ECO:0008006" key="4">
    <source>
        <dbReference type="Google" id="ProtNLM"/>
    </source>
</evidence>
<evidence type="ECO:0000313" key="3">
    <source>
        <dbReference type="Proteomes" id="UP000073923"/>
    </source>
</evidence>
<reference evidence="2 3" key="1">
    <citation type="journal article" date="2016" name="Front. Microbiol.">
        <title>Genomic Resource of Rice Seed Associated Bacteria.</title>
        <authorList>
            <person name="Midha S."/>
            <person name="Bansal K."/>
            <person name="Sharma S."/>
            <person name="Kumar N."/>
            <person name="Patil P.P."/>
            <person name="Chaudhry V."/>
            <person name="Patil P.B."/>
        </authorList>
    </citation>
    <scope>NUCLEOTIDE SEQUENCE [LARGE SCALE GENOMIC DNA]</scope>
    <source>
        <strain evidence="2 3">NS355</strain>
    </source>
</reference>
<dbReference type="PATRIC" id="fig|172044.3.peg.1839"/>
<protein>
    <recommendedName>
        <fullName evidence="4">Polysaccharide polymerase</fullName>
    </recommendedName>
</protein>
<feature type="transmembrane region" description="Helical" evidence="1">
    <location>
        <begin position="12"/>
        <end position="33"/>
    </location>
</feature>
<proteinExistence type="predicted"/>
<gene>
    <name evidence="2" type="ORF">NS355_09510</name>
</gene>
<evidence type="ECO:0000256" key="1">
    <source>
        <dbReference type="SAM" id="Phobius"/>
    </source>
</evidence>
<feature type="transmembrane region" description="Helical" evidence="1">
    <location>
        <begin position="118"/>
        <end position="140"/>
    </location>
</feature>
<feature type="transmembrane region" description="Helical" evidence="1">
    <location>
        <begin position="94"/>
        <end position="111"/>
    </location>
</feature>
<feature type="transmembrane region" description="Helical" evidence="1">
    <location>
        <begin position="45"/>
        <end position="66"/>
    </location>
</feature>
<dbReference type="AlphaFoldDB" id="A0A147IS15"/>
<keyword evidence="1" id="KW-0472">Membrane</keyword>
<feature type="transmembrane region" description="Helical" evidence="1">
    <location>
        <begin position="250"/>
        <end position="268"/>
    </location>
</feature>